<reference evidence="2" key="1">
    <citation type="journal article" date="2023" name="Mol. Phylogenet. Evol.">
        <title>Genome-scale phylogeny and comparative genomics of the fungal order Sordariales.</title>
        <authorList>
            <person name="Hensen N."/>
            <person name="Bonometti L."/>
            <person name="Westerberg I."/>
            <person name="Brannstrom I.O."/>
            <person name="Guillou S."/>
            <person name="Cros-Aarteil S."/>
            <person name="Calhoun S."/>
            <person name="Haridas S."/>
            <person name="Kuo A."/>
            <person name="Mondo S."/>
            <person name="Pangilinan J."/>
            <person name="Riley R."/>
            <person name="LaButti K."/>
            <person name="Andreopoulos B."/>
            <person name="Lipzen A."/>
            <person name="Chen C."/>
            <person name="Yan M."/>
            <person name="Daum C."/>
            <person name="Ng V."/>
            <person name="Clum A."/>
            <person name="Steindorff A."/>
            <person name="Ohm R.A."/>
            <person name="Martin F."/>
            <person name="Silar P."/>
            <person name="Natvig D.O."/>
            <person name="Lalanne C."/>
            <person name="Gautier V."/>
            <person name="Ament-Velasquez S.L."/>
            <person name="Kruys A."/>
            <person name="Hutchinson M.I."/>
            <person name="Powell A.J."/>
            <person name="Barry K."/>
            <person name="Miller A.N."/>
            <person name="Grigoriev I.V."/>
            <person name="Debuchy R."/>
            <person name="Gladieux P."/>
            <person name="Hiltunen Thoren M."/>
            <person name="Johannesson H."/>
        </authorList>
    </citation>
    <scope>NUCLEOTIDE SEQUENCE</scope>
    <source>
        <strain evidence="2">CBS 757.83</strain>
    </source>
</reference>
<dbReference type="Proteomes" id="UP001305647">
    <property type="component" value="Unassembled WGS sequence"/>
</dbReference>
<name>A0AAN6Q666_9PEZI</name>
<reference evidence="2" key="2">
    <citation type="submission" date="2023-05" db="EMBL/GenBank/DDBJ databases">
        <authorList>
            <consortium name="Lawrence Berkeley National Laboratory"/>
            <person name="Steindorff A."/>
            <person name="Hensen N."/>
            <person name="Bonometti L."/>
            <person name="Westerberg I."/>
            <person name="Brannstrom I.O."/>
            <person name="Guillou S."/>
            <person name="Cros-Aarteil S."/>
            <person name="Calhoun S."/>
            <person name="Haridas S."/>
            <person name="Kuo A."/>
            <person name="Mondo S."/>
            <person name="Pangilinan J."/>
            <person name="Riley R."/>
            <person name="Labutti K."/>
            <person name="Andreopoulos B."/>
            <person name="Lipzen A."/>
            <person name="Chen C."/>
            <person name="Yanf M."/>
            <person name="Daum C."/>
            <person name="Ng V."/>
            <person name="Clum A."/>
            <person name="Ohm R."/>
            <person name="Martin F."/>
            <person name="Silar P."/>
            <person name="Natvig D."/>
            <person name="Lalanne C."/>
            <person name="Gautier V."/>
            <person name="Ament-Velasquez S.L."/>
            <person name="Kruys A."/>
            <person name="Hutchinson M.I."/>
            <person name="Powell A.J."/>
            <person name="Barry K."/>
            <person name="Miller A.N."/>
            <person name="Grigoriev I.V."/>
            <person name="Debuchy R."/>
            <person name="Gladieux P."/>
            <person name="Thoren M.H."/>
            <person name="Johannesson H."/>
        </authorList>
    </citation>
    <scope>NUCLEOTIDE SEQUENCE</scope>
    <source>
        <strain evidence="2">CBS 757.83</strain>
    </source>
</reference>
<gene>
    <name evidence="2" type="ORF">N658DRAFT_282454</name>
</gene>
<feature type="compositionally biased region" description="Polar residues" evidence="1">
    <location>
        <begin position="128"/>
        <end position="139"/>
    </location>
</feature>
<feature type="region of interest" description="Disordered" evidence="1">
    <location>
        <begin position="128"/>
        <end position="171"/>
    </location>
</feature>
<dbReference type="EMBL" id="MU863628">
    <property type="protein sequence ID" value="KAK4103641.1"/>
    <property type="molecule type" value="Genomic_DNA"/>
</dbReference>
<feature type="region of interest" description="Disordered" evidence="1">
    <location>
        <begin position="1"/>
        <end position="74"/>
    </location>
</feature>
<evidence type="ECO:0000313" key="2">
    <source>
        <dbReference type="EMBL" id="KAK4103641.1"/>
    </source>
</evidence>
<feature type="compositionally biased region" description="Basic and acidic residues" evidence="1">
    <location>
        <begin position="1"/>
        <end position="12"/>
    </location>
</feature>
<evidence type="ECO:0000256" key="1">
    <source>
        <dbReference type="SAM" id="MobiDB-lite"/>
    </source>
</evidence>
<feature type="compositionally biased region" description="Polar residues" evidence="1">
    <location>
        <begin position="160"/>
        <end position="171"/>
    </location>
</feature>
<accession>A0AAN6Q666</accession>
<comment type="caution">
    <text evidence="2">The sequence shown here is derived from an EMBL/GenBank/DDBJ whole genome shotgun (WGS) entry which is preliminary data.</text>
</comment>
<keyword evidence="3" id="KW-1185">Reference proteome</keyword>
<dbReference type="AlphaFoldDB" id="A0AAN6Q666"/>
<protein>
    <submittedName>
        <fullName evidence="2">Uncharacterized protein</fullName>
    </submittedName>
</protein>
<sequence length="204" mass="21951">MLEAVDRTDRPTKPATQTPKRQPRDGSGESGELAANGDRDVLVGSIRPGAGTPGTTHHRPFALPTRTRPPTPLRRSTLSAQWDHAVYPVLFDAPTFCSRISRVACCCAMAFPRRVVLDRQAGHALSFTRTRTQKVQQVSRRAANRPPAPPPPTGTEDDNIPSTPRCSPTSVNQTTLLISGDLGYGQGLLSIARGGGPHHVPAKR</sequence>
<evidence type="ECO:0000313" key="3">
    <source>
        <dbReference type="Proteomes" id="UP001305647"/>
    </source>
</evidence>
<organism evidence="2 3">
    <name type="scientific">Parathielavia hyrcaniae</name>
    <dbReference type="NCBI Taxonomy" id="113614"/>
    <lineage>
        <taxon>Eukaryota</taxon>
        <taxon>Fungi</taxon>
        <taxon>Dikarya</taxon>
        <taxon>Ascomycota</taxon>
        <taxon>Pezizomycotina</taxon>
        <taxon>Sordariomycetes</taxon>
        <taxon>Sordariomycetidae</taxon>
        <taxon>Sordariales</taxon>
        <taxon>Chaetomiaceae</taxon>
        <taxon>Parathielavia</taxon>
    </lineage>
</organism>
<proteinExistence type="predicted"/>